<dbReference type="AlphaFoldDB" id="A0A6G9AR55"/>
<sequence>MAFFLGLVSIAALLYGIGWIAQNNYLLTFHNDMLWATTTMFVLIGLMHLRKPDQLTYMIANFMPNARLLVLLSGVAEVMLGIGMVFSETRILAAWGLILLLMAMFPANINVAVNKLPPPGNLPAKPWYVWSRLLFQPIYIIWIWYAVFGR</sequence>
<dbReference type="RefSeq" id="WP_167211626.1">
    <property type="nucleotide sequence ID" value="NZ_CP050063.1"/>
</dbReference>
<feature type="transmembrane region" description="Helical" evidence="1">
    <location>
        <begin position="68"/>
        <end position="86"/>
    </location>
</feature>
<keyword evidence="3" id="KW-1185">Reference proteome</keyword>
<keyword evidence="1" id="KW-0472">Membrane</keyword>
<dbReference type="PANTHER" id="PTHR36974:SF1">
    <property type="entry name" value="DOXX FAMILY MEMBRANE PROTEIN"/>
    <property type="match status" value="1"/>
</dbReference>
<dbReference type="EMBL" id="CP050063">
    <property type="protein sequence ID" value="QIP14814.1"/>
    <property type="molecule type" value="Genomic_DNA"/>
</dbReference>
<organism evidence="2 3">
    <name type="scientific">Spirosoma aureum</name>
    <dbReference type="NCBI Taxonomy" id="2692134"/>
    <lineage>
        <taxon>Bacteria</taxon>
        <taxon>Pseudomonadati</taxon>
        <taxon>Bacteroidota</taxon>
        <taxon>Cytophagia</taxon>
        <taxon>Cytophagales</taxon>
        <taxon>Cytophagaceae</taxon>
        <taxon>Spirosoma</taxon>
    </lineage>
</organism>
<keyword evidence="1" id="KW-1133">Transmembrane helix</keyword>
<evidence type="ECO:0000313" key="3">
    <source>
        <dbReference type="Proteomes" id="UP000501802"/>
    </source>
</evidence>
<keyword evidence="1" id="KW-0812">Transmembrane</keyword>
<evidence type="ECO:0008006" key="4">
    <source>
        <dbReference type="Google" id="ProtNLM"/>
    </source>
</evidence>
<dbReference type="KEGG" id="spib:G8759_20415"/>
<feature type="transmembrane region" description="Helical" evidence="1">
    <location>
        <begin position="28"/>
        <end position="47"/>
    </location>
</feature>
<reference evidence="2 3" key="1">
    <citation type="submission" date="2020-03" db="EMBL/GenBank/DDBJ databases">
        <authorList>
            <person name="Kim M.K."/>
        </authorList>
    </citation>
    <scope>NUCLEOTIDE SEQUENCE [LARGE SCALE GENOMIC DNA]</scope>
    <source>
        <strain evidence="2 3">BT328</strain>
    </source>
</reference>
<name>A0A6G9AR55_9BACT</name>
<dbReference type="PANTHER" id="PTHR36974">
    <property type="entry name" value="MEMBRANE PROTEIN-RELATED"/>
    <property type="match status" value="1"/>
</dbReference>
<protein>
    <recommendedName>
        <fullName evidence="4">DoxX family membrane protein</fullName>
    </recommendedName>
</protein>
<evidence type="ECO:0000256" key="1">
    <source>
        <dbReference type="SAM" id="Phobius"/>
    </source>
</evidence>
<proteinExistence type="predicted"/>
<accession>A0A6G9AR55</accession>
<dbReference type="Proteomes" id="UP000501802">
    <property type="component" value="Chromosome"/>
</dbReference>
<feature type="transmembrane region" description="Helical" evidence="1">
    <location>
        <begin position="92"/>
        <end position="114"/>
    </location>
</feature>
<gene>
    <name evidence="2" type="ORF">G8759_20415</name>
</gene>
<evidence type="ECO:0000313" key="2">
    <source>
        <dbReference type="EMBL" id="QIP14814.1"/>
    </source>
</evidence>
<feature type="transmembrane region" description="Helical" evidence="1">
    <location>
        <begin position="126"/>
        <end position="147"/>
    </location>
</feature>